<keyword evidence="1" id="KW-1133">Transmembrane helix</keyword>
<feature type="transmembrane region" description="Helical" evidence="1">
    <location>
        <begin position="160"/>
        <end position="185"/>
    </location>
</feature>
<feature type="transmembrane region" description="Helical" evidence="1">
    <location>
        <begin position="76"/>
        <end position="100"/>
    </location>
</feature>
<organism evidence="2 3">
    <name type="scientific">Agrocybe pediades</name>
    <dbReference type="NCBI Taxonomy" id="84607"/>
    <lineage>
        <taxon>Eukaryota</taxon>
        <taxon>Fungi</taxon>
        <taxon>Dikarya</taxon>
        <taxon>Basidiomycota</taxon>
        <taxon>Agaricomycotina</taxon>
        <taxon>Agaricomycetes</taxon>
        <taxon>Agaricomycetidae</taxon>
        <taxon>Agaricales</taxon>
        <taxon>Agaricineae</taxon>
        <taxon>Strophariaceae</taxon>
        <taxon>Agrocybe</taxon>
    </lineage>
</organism>
<sequence length="265" mass="29577">MLFVLAMSQVGLQWYCTYWTFVIMGSTRESIAGATRTYPSPKTHLLGNVTYFGPFILADWLMLWRCFHVWGRSFRVIAFPSFLLLSEIVIYIAMIILIGVNIHNVTPAKARVFNSIHIALIVIPVFVSLTCTYLIAHRIYSSSRKVAGGAMMRNQNLKRIIEITVQSSAIYSLILTVTVAVSAPTPTIVRSASMYEAYTYFSAILGPITGIIPTLMVGRVTMLSSRPDSLEQHHSSLFLSEIAFREHDISLGEGGQSTREDGKMI</sequence>
<comment type="caution">
    <text evidence="2">The sequence shown here is derived from an EMBL/GenBank/DDBJ whole genome shotgun (WGS) entry which is preliminary data.</text>
</comment>
<evidence type="ECO:0000256" key="1">
    <source>
        <dbReference type="SAM" id="Phobius"/>
    </source>
</evidence>
<protein>
    <submittedName>
        <fullName evidence="2">Uncharacterized protein</fullName>
    </submittedName>
</protein>
<reference evidence="2 3" key="1">
    <citation type="submission" date="2019-12" db="EMBL/GenBank/DDBJ databases">
        <authorList>
            <person name="Floudas D."/>
            <person name="Bentzer J."/>
            <person name="Ahren D."/>
            <person name="Johansson T."/>
            <person name="Persson P."/>
            <person name="Tunlid A."/>
        </authorList>
    </citation>
    <scope>NUCLEOTIDE SEQUENCE [LARGE SCALE GENOMIC DNA]</scope>
    <source>
        <strain evidence="2 3">CBS 102.39</strain>
    </source>
</reference>
<dbReference type="AlphaFoldDB" id="A0A8H4QZ55"/>
<evidence type="ECO:0000313" key="3">
    <source>
        <dbReference type="Proteomes" id="UP000521872"/>
    </source>
</evidence>
<dbReference type="Proteomes" id="UP000521872">
    <property type="component" value="Unassembled WGS sequence"/>
</dbReference>
<dbReference type="EMBL" id="JAACJL010000016">
    <property type="protein sequence ID" value="KAF4619473.1"/>
    <property type="molecule type" value="Genomic_DNA"/>
</dbReference>
<accession>A0A8H4QZ55</accession>
<evidence type="ECO:0000313" key="2">
    <source>
        <dbReference type="EMBL" id="KAF4619473.1"/>
    </source>
</evidence>
<keyword evidence="1" id="KW-0812">Transmembrane</keyword>
<feature type="transmembrane region" description="Helical" evidence="1">
    <location>
        <begin position="45"/>
        <end position="64"/>
    </location>
</feature>
<keyword evidence="1" id="KW-0472">Membrane</keyword>
<name>A0A8H4QZ55_9AGAR</name>
<feature type="transmembrane region" description="Helical" evidence="1">
    <location>
        <begin position="112"/>
        <end position="136"/>
    </location>
</feature>
<proteinExistence type="predicted"/>
<feature type="transmembrane region" description="Helical" evidence="1">
    <location>
        <begin position="197"/>
        <end position="217"/>
    </location>
</feature>
<gene>
    <name evidence="2" type="ORF">D9613_004658</name>
</gene>
<keyword evidence="3" id="KW-1185">Reference proteome</keyword>